<gene>
    <name evidence="3" type="ORF">P4447_06575</name>
</gene>
<dbReference type="InterPro" id="IPR027417">
    <property type="entry name" value="P-loop_NTPase"/>
</dbReference>
<evidence type="ECO:0000313" key="4">
    <source>
        <dbReference type="Proteomes" id="UP001330749"/>
    </source>
</evidence>
<proteinExistence type="inferred from homology"/>
<evidence type="ECO:0000259" key="2">
    <source>
        <dbReference type="Pfam" id="PF00437"/>
    </source>
</evidence>
<dbReference type="PANTHER" id="PTHR30486">
    <property type="entry name" value="TWITCHING MOTILITY PROTEIN PILT"/>
    <property type="match status" value="1"/>
</dbReference>
<dbReference type="Proteomes" id="UP001330749">
    <property type="component" value="Unassembled WGS sequence"/>
</dbReference>
<dbReference type="PANTHER" id="PTHR30486:SF15">
    <property type="entry name" value="TYPE II_IV SECRETION SYSTEM ATPASE"/>
    <property type="match status" value="1"/>
</dbReference>
<protein>
    <submittedName>
        <fullName evidence="3">ATPase, T2SS/T4P/T4SS family</fullName>
    </submittedName>
</protein>
<evidence type="ECO:0000256" key="1">
    <source>
        <dbReference type="ARBA" id="ARBA00006611"/>
    </source>
</evidence>
<dbReference type="InterPro" id="IPR001482">
    <property type="entry name" value="T2SS/T4SS_dom"/>
</dbReference>
<dbReference type="InterPro" id="IPR050921">
    <property type="entry name" value="T4SS_GSP_E_ATPase"/>
</dbReference>
<dbReference type="Gene3D" id="3.30.450.380">
    <property type="match status" value="1"/>
</dbReference>
<accession>A0ABU6NA15</accession>
<dbReference type="Pfam" id="PF00437">
    <property type="entry name" value="T2SSE"/>
    <property type="match status" value="1"/>
</dbReference>
<dbReference type="RefSeq" id="WP_327967023.1">
    <property type="nucleotide sequence ID" value="NZ_JARMQG010000077.1"/>
</dbReference>
<feature type="domain" description="Bacterial type II secretion system protein E" evidence="2">
    <location>
        <begin position="54"/>
        <end position="205"/>
    </location>
</feature>
<comment type="similarity">
    <text evidence="1">Belongs to the GSP E family.</text>
</comment>
<name>A0ABU6NA15_9BACI</name>
<dbReference type="SUPFAM" id="SSF52540">
    <property type="entry name" value="P-loop containing nucleoside triphosphate hydrolases"/>
    <property type="match status" value="1"/>
</dbReference>
<evidence type="ECO:0000313" key="3">
    <source>
        <dbReference type="EMBL" id="MED3562117.1"/>
    </source>
</evidence>
<organism evidence="3 4">
    <name type="scientific">Bacillus xiapuensis</name>
    <dbReference type="NCBI Taxonomy" id="2014075"/>
    <lineage>
        <taxon>Bacteria</taxon>
        <taxon>Bacillati</taxon>
        <taxon>Bacillota</taxon>
        <taxon>Bacilli</taxon>
        <taxon>Bacillales</taxon>
        <taxon>Bacillaceae</taxon>
        <taxon>Bacillus</taxon>
    </lineage>
</organism>
<sequence length="355" mass="39622">MGLLNQNKRKQIGGEAVKKASSVKNNSSFAKHLNHRVSCNQEFLFDFTDFYQLKQLLLDKDVSEVMVNGPNQVYCERKGKIILTPIHFRDNKQVIRLIEKMIAPIGRIIDESSPMVDTRLPDGSHLNAIIPPLADNGPAITIRKSSKKAYEMKDLISFGTVTEDIAVFLNASVKARLNLFVSGGPGSGKTTTLNAISKYIPEAETIGKTDRMFLDEDGGGDPFLLLQVLMKDQIGSLASGHSKCPEDMITRLETMMRIKRIEMQVKDIREHIAGAIDLIIHQARLKDGSRKIVKISEVYGMNGDRILLRDLFTFKHEGMNRNGKVVGRLVSTGVQPGFFERLKETGIEIPPSVFK</sequence>
<comment type="caution">
    <text evidence="3">The sequence shown here is derived from an EMBL/GenBank/DDBJ whole genome shotgun (WGS) entry which is preliminary data.</text>
</comment>
<dbReference type="Gene3D" id="3.40.50.300">
    <property type="entry name" value="P-loop containing nucleotide triphosphate hydrolases"/>
    <property type="match status" value="2"/>
</dbReference>
<keyword evidence="4" id="KW-1185">Reference proteome</keyword>
<dbReference type="EMBL" id="JARMQG010000077">
    <property type="protein sequence ID" value="MED3562117.1"/>
    <property type="molecule type" value="Genomic_DNA"/>
</dbReference>
<reference evidence="3 4" key="1">
    <citation type="submission" date="2023-03" db="EMBL/GenBank/DDBJ databases">
        <title>Bacillus Genome Sequencing.</title>
        <authorList>
            <person name="Dunlap C."/>
        </authorList>
    </citation>
    <scope>NUCLEOTIDE SEQUENCE [LARGE SCALE GENOMIC DNA]</scope>
    <source>
        <strain evidence="3 4">B-14544</strain>
    </source>
</reference>